<gene>
    <name evidence="5" type="ORF">EAI_04309</name>
</gene>
<evidence type="ECO:0000256" key="1">
    <source>
        <dbReference type="ARBA" id="ARBA00023054"/>
    </source>
</evidence>
<organism evidence="6">
    <name type="scientific">Harpegnathos saltator</name>
    <name type="common">Jerdon's jumping ant</name>
    <dbReference type="NCBI Taxonomy" id="610380"/>
    <lineage>
        <taxon>Eukaryota</taxon>
        <taxon>Metazoa</taxon>
        <taxon>Ecdysozoa</taxon>
        <taxon>Arthropoda</taxon>
        <taxon>Hexapoda</taxon>
        <taxon>Insecta</taxon>
        <taxon>Pterygota</taxon>
        <taxon>Neoptera</taxon>
        <taxon>Endopterygota</taxon>
        <taxon>Hymenoptera</taxon>
        <taxon>Apocrita</taxon>
        <taxon>Aculeata</taxon>
        <taxon>Formicoidea</taxon>
        <taxon>Formicidae</taxon>
        <taxon>Ponerinae</taxon>
        <taxon>Ponerini</taxon>
        <taxon>Harpegnathos</taxon>
    </lineage>
</organism>
<evidence type="ECO:0000256" key="2">
    <source>
        <dbReference type="SAM" id="Coils"/>
    </source>
</evidence>
<evidence type="ECO:0000259" key="4">
    <source>
        <dbReference type="Pfam" id="PF13863"/>
    </source>
</evidence>
<reference evidence="5 6" key="1">
    <citation type="journal article" date="2010" name="Science">
        <title>Genomic comparison of the ants Camponotus floridanus and Harpegnathos saltator.</title>
        <authorList>
            <person name="Bonasio R."/>
            <person name="Zhang G."/>
            <person name="Ye C."/>
            <person name="Mutti N.S."/>
            <person name="Fang X."/>
            <person name="Qin N."/>
            <person name="Donahue G."/>
            <person name="Yang P."/>
            <person name="Li Q."/>
            <person name="Li C."/>
            <person name="Zhang P."/>
            <person name="Huang Z."/>
            <person name="Berger S.L."/>
            <person name="Reinberg D."/>
            <person name="Wang J."/>
            <person name="Liebig J."/>
        </authorList>
    </citation>
    <scope>NUCLEOTIDE SEQUENCE [LARGE SCALE GENOMIC DNA]</scope>
    <source>
        <strain evidence="5 6">R22 G/1</strain>
    </source>
</reference>
<feature type="domain" description="DUF4200" evidence="4">
    <location>
        <begin position="70"/>
        <end position="184"/>
    </location>
</feature>
<accession>E2BZQ7</accession>
<proteinExistence type="predicted"/>
<dbReference type="OrthoDB" id="10264063at2759"/>
<evidence type="ECO:0000313" key="5">
    <source>
        <dbReference type="EMBL" id="EFN78819.1"/>
    </source>
</evidence>
<feature type="coiled-coil region" evidence="2">
    <location>
        <begin position="293"/>
        <end position="320"/>
    </location>
</feature>
<name>E2BZQ7_HARSA</name>
<evidence type="ECO:0000256" key="3">
    <source>
        <dbReference type="SAM" id="MobiDB-lite"/>
    </source>
</evidence>
<dbReference type="Pfam" id="PF13863">
    <property type="entry name" value="DUF4200"/>
    <property type="match status" value="1"/>
</dbReference>
<protein>
    <submittedName>
        <fullName evidence="5">Coiled-coil domain-containing protein 37</fullName>
    </submittedName>
</protein>
<dbReference type="InterPro" id="IPR051147">
    <property type="entry name" value="CFAP_domain-containing"/>
</dbReference>
<sequence>MTINKRDKVKQKDQQKNEIAQGLHVEPEITKRYMDLSEAIAMTDVDPEYFTELAGRPAKEKFSLEQYVLDTREVLKARLLIGQKKDDCIRIDQQFEQESYRLQKIQERHQRYVSSFEEFLSKDHKRSMSILDRADQETKLTEQICARRNELAKQYGQIRLDIYFWEENWRMVKMCQLFLYRLSPIAWRSKHDWSHRLETGSLISVNAGDLFNRYGTPDDDASLEDLIELFERDIAEAGPAELYFEDPFDLVQVFRAMETQNLNALVHLESLAGPMADVTMTIAMTEARIKQEVSEISSTIDDLRKHIAEAEDRAASLEEYADHLLRGVFRNLVCSEEVLYLRVFVEDTYEACVGPNDANLDSFSMMRWVERTHEELNLQLDNLPHRIVRACEREGFKQEMKATKEAEDAAKKFELMHRLLSMLKRIMQPPKTKKRPLIRRSTPIATKTKLSLPTLQPTAQETRHLVFFTDFCKCDKSEKYRAKLPDDFDFTFRSIPIDVQTESTILADEAFSNQERGREADKTERGE</sequence>
<dbReference type="EMBL" id="GL451657">
    <property type="protein sequence ID" value="EFN78819.1"/>
    <property type="molecule type" value="Genomic_DNA"/>
</dbReference>
<dbReference type="PANTHER" id="PTHR21683:SF3">
    <property type="entry name" value="CILIA AND FLAGELLA ASSOCIATED PROTEIN 100"/>
    <property type="match status" value="1"/>
</dbReference>
<dbReference type="OMA" id="HSKPPSG"/>
<dbReference type="AlphaFoldDB" id="E2BZQ7"/>
<feature type="compositionally biased region" description="Basic and acidic residues" evidence="3">
    <location>
        <begin position="515"/>
        <end position="527"/>
    </location>
</feature>
<dbReference type="Proteomes" id="UP000008237">
    <property type="component" value="Unassembled WGS sequence"/>
</dbReference>
<keyword evidence="6" id="KW-1185">Reference proteome</keyword>
<feature type="region of interest" description="Disordered" evidence="3">
    <location>
        <begin position="508"/>
        <end position="527"/>
    </location>
</feature>
<dbReference type="InterPro" id="IPR025252">
    <property type="entry name" value="DUF4200"/>
</dbReference>
<dbReference type="InParanoid" id="E2BZQ7"/>
<keyword evidence="1 2" id="KW-0175">Coiled coil</keyword>
<dbReference type="GO" id="GO:0005856">
    <property type="term" value="C:cytoskeleton"/>
    <property type="evidence" value="ECO:0007669"/>
    <property type="project" value="UniProtKB-ARBA"/>
</dbReference>
<dbReference type="STRING" id="610380.E2BZQ7"/>
<dbReference type="PANTHER" id="PTHR21683">
    <property type="entry name" value="COILED-COIL DOMAIN-CONTAINING PROTEIN 42 LIKE-2-LIKE-RELATED"/>
    <property type="match status" value="1"/>
</dbReference>
<evidence type="ECO:0000313" key="6">
    <source>
        <dbReference type="Proteomes" id="UP000008237"/>
    </source>
</evidence>